<gene>
    <name evidence="1" type="ORF">DPMN_121643</name>
</gene>
<evidence type="ECO:0000313" key="2">
    <source>
        <dbReference type="Proteomes" id="UP000828390"/>
    </source>
</evidence>
<reference evidence="1" key="1">
    <citation type="journal article" date="2019" name="bioRxiv">
        <title>The Genome of the Zebra Mussel, Dreissena polymorpha: A Resource for Invasive Species Research.</title>
        <authorList>
            <person name="McCartney M.A."/>
            <person name="Auch B."/>
            <person name="Kono T."/>
            <person name="Mallez S."/>
            <person name="Zhang Y."/>
            <person name="Obille A."/>
            <person name="Becker A."/>
            <person name="Abrahante J.E."/>
            <person name="Garbe J."/>
            <person name="Badalamenti J.P."/>
            <person name="Herman A."/>
            <person name="Mangelson H."/>
            <person name="Liachko I."/>
            <person name="Sullivan S."/>
            <person name="Sone E.D."/>
            <person name="Koren S."/>
            <person name="Silverstein K.A.T."/>
            <person name="Beckman K.B."/>
            <person name="Gohl D.M."/>
        </authorList>
    </citation>
    <scope>NUCLEOTIDE SEQUENCE</scope>
    <source>
        <strain evidence="1">Duluth1</strain>
        <tissue evidence="1">Whole animal</tissue>
    </source>
</reference>
<organism evidence="1 2">
    <name type="scientific">Dreissena polymorpha</name>
    <name type="common">Zebra mussel</name>
    <name type="synonym">Mytilus polymorpha</name>
    <dbReference type="NCBI Taxonomy" id="45954"/>
    <lineage>
        <taxon>Eukaryota</taxon>
        <taxon>Metazoa</taxon>
        <taxon>Spiralia</taxon>
        <taxon>Lophotrochozoa</taxon>
        <taxon>Mollusca</taxon>
        <taxon>Bivalvia</taxon>
        <taxon>Autobranchia</taxon>
        <taxon>Heteroconchia</taxon>
        <taxon>Euheterodonta</taxon>
        <taxon>Imparidentia</taxon>
        <taxon>Neoheterodontei</taxon>
        <taxon>Myida</taxon>
        <taxon>Dreissenoidea</taxon>
        <taxon>Dreissenidae</taxon>
        <taxon>Dreissena</taxon>
    </lineage>
</organism>
<sequence>MALCLWTTPPPGLVKSRTPCIEGVQPKPPKELRLAARSKATEAAGNDGLRLQNWAENPRCKGNYTAVWKTCSSMLLLRR</sequence>
<evidence type="ECO:0000313" key="1">
    <source>
        <dbReference type="EMBL" id="KAH3819899.1"/>
    </source>
</evidence>
<reference evidence="1" key="2">
    <citation type="submission" date="2020-11" db="EMBL/GenBank/DDBJ databases">
        <authorList>
            <person name="McCartney M.A."/>
            <person name="Auch B."/>
            <person name="Kono T."/>
            <person name="Mallez S."/>
            <person name="Becker A."/>
            <person name="Gohl D.M."/>
            <person name="Silverstein K.A.T."/>
            <person name="Koren S."/>
            <person name="Bechman K.B."/>
            <person name="Herman A."/>
            <person name="Abrahante J.E."/>
            <person name="Garbe J."/>
        </authorList>
    </citation>
    <scope>NUCLEOTIDE SEQUENCE</scope>
    <source>
        <strain evidence="1">Duluth1</strain>
        <tissue evidence="1">Whole animal</tissue>
    </source>
</reference>
<comment type="caution">
    <text evidence="1">The sequence shown here is derived from an EMBL/GenBank/DDBJ whole genome shotgun (WGS) entry which is preliminary data.</text>
</comment>
<dbReference type="EMBL" id="JAIWYP010000005">
    <property type="protein sequence ID" value="KAH3819899.1"/>
    <property type="molecule type" value="Genomic_DNA"/>
</dbReference>
<dbReference type="AlphaFoldDB" id="A0A9D4GQW5"/>
<keyword evidence="2" id="KW-1185">Reference proteome</keyword>
<dbReference type="Proteomes" id="UP000828390">
    <property type="component" value="Unassembled WGS sequence"/>
</dbReference>
<accession>A0A9D4GQW5</accession>
<name>A0A9D4GQW5_DREPO</name>
<protein>
    <submittedName>
        <fullName evidence="1">Uncharacterized protein</fullName>
    </submittedName>
</protein>
<proteinExistence type="predicted"/>